<protein>
    <recommendedName>
        <fullName evidence="1 7">Transcriptional regulator MraZ</fullName>
    </recommendedName>
</protein>
<dbReference type="CDD" id="cd16321">
    <property type="entry name" value="MraZ_C"/>
    <property type="match status" value="1"/>
</dbReference>
<dbReference type="InterPro" id="IPR035642">
    <property type="entry name" value="MraZ_N"/>
</dbReference>
<comment type="similarity">
    <text evidence="7">Belongs to the MraZ family.</text>
</comment>
<dbReference type="SUPFAM" id="SSF89447">
    <property type="entry name" value="AbrB/MazE/MraZ-like"/>
    <property type="match status" value="1"/>
</dbReference>
<evidence type="ECO:0000256" key="1">
    <source>
        <dbReference type="ARBA" id="ARBA00013860"/>
    </source>
</evidence>
<feature type="domain" description="SpoVT-AbrB" evidence="8">
    <location>
        <begin position="10"/>
        <end position="58"/>
    </location>
</feature>
<evidence type="ECO:0000256" key="4">
    <source>
        <dbReference type="ARBA" id="ARBA00023015"/>
    </source>
</evidence>
<dbReference type="PANTHER" id="PTHR34701:SF1">
    <property type="entry name" value="TRANSCRIPTIONAL REGULATOR MRAZ"/>
    <property type="match status" value="1"/>
</dbReference>
<keyword evidence="6 7" id="KW-0804">Transcription</keyword>
<evidence type="ECO:0000256" key="7">
    <source>
        <dbReference type="HAMAP-Rule" id="MF_01008"/>
    </source>
</evidence>
<gene>
    <name evidence="7 9" type="primary">mraZ</name>
    <name evidence="9" type="ORF">F3N42_14355</name>
</gene>
<keyword evidence="4 7" id="KW-0805">Transcription regulation</keyword>
<comment type="subunit">
    <text evidence="7">Forms oligomers.</text>
</comment>
<dbReference type="HAMAP" id="MF_01008">
    <property type="entry name" value="MraZ"/>
    <property type="match status" value="1"/>
</dbReference>
<dbReference type="PROSITE" id="PS51740">
    <property type="entry name" value="SPOVT_ABRB"/>
    <property type="match status" value="2"/>
</dbReference>
<comment type="caution">
    <text evidence="9">The sequence shown here is derived from an EMBL/GenBank/DDBJ whole genome shotgun (WGS) entry which is preliminary data.</text>
</comment>
<evidence type="ECO:0000259" key="8">
    <source>
        <dbReference type="PROSITE" id="PS51740"/>
    </source>
</evidence>
<evidence type="ECO:0000256" key="5">
    <source>
        <dbReference type="ARBA" id="ARBA00023125"/>
    </source>
</evidence>
<feature type="domain" description="SpoVT-AbrB" evidence="8">
    <location>
        <begin position="87"/>
        <end position="130"/>
    </location>
</feature>
<comment type="subcellular location">
    <subcellularLocation>
        <location evidence="7">Cytoplasm</location>
        <location evidence="7">Nucleoid</location>
    </subcellularLocation>
</comment>
<dbReference type="GO" id="GO:0005737">
    <property type="term" value="C:cytoplasm"/>
    <property type="evidence" value="ECO:0007669"/>
    <property type="project" value="UniProtKB-UniRule"/>
</dbReference>
<dbReference type="AlphaFoldDB" id="A0A5N0T4J2"/>
<dbReference type="InterPro" id="IPR037914">
    <property type="entry name" value="SpoVT-AbrB_sf"/>
</dbReference>
<evidence type="ECO:0000313" key="10">
    <source>
        <dbReference type="Proteomes" id="UP000325372"/>
    </source>
</evidence>
<dbReference type="InterPro" id="IPR038619">
    <property type="entry name" value="MraZ_sf"/>
</dbReference>
<dbReference type="Gene3D" id="3.40.1550.20">
    <property type="entry name" value="Transcriptional regulator MraZ domain"/>
    <property type="match status" value="1"/>
</dbReference>
<dbReference type="Proteomes" id="UP000325372">
    <property type="component" value="Unassembled WGS sequence"/>
</dbReference>
<dbReference type="InterPro" id="IPR035644">
    <property type="entry name" value="MraZ_C"/>
</dbReference>
<sequence length="155" mass="17384">MSGNEVYFGETAINLDAKGRIAIPTRYRDDIAAQDGGQMVLTYSAFDSGVLWLSPREHWESMRDQVMSLSTFDAAHRGLQRRLVGSATPVEPDGSFRIQLPQTLRQVAGLEKKAVLMGIGKRFEIWNENVLNQQRADEERSLADTVSEEMRGLVL</sequence>
<dbReference type="GO" id="GO:0003700">
    <property type="term" value="F:DNA-binding transcription factor activity"/>
    <property type="evidence" value="ECO:0007669"/>
    <property type="project" value="UniProtKB-UniRule"/>
</dbReference>
<name>A0A5N0T4J2_9GAMM</name>
<reference evidence="9 10" key="1">
    <citation type="submission" date="2019-09" db="EMBL/GenBank/DDBJ databases">
        <title>Wenzhouxiangella sp. Genome sequencing and assembly.</title>
        <authorList>
            <person name="Zhang R."/>
        </authorList>
    </citation>
    <scope>NUCLEOTIDE SEQUENCE [LARGE SCALE GENOMIC DNA]</scope>
    <source>
        <strain evidence="9 10">W260</strain>
    </source>
</reference>
<dbReference type="Pfam" id="PF02381">
    <property type="entry name" value="MraZ"/>
    <property type="match status" value="2"/>
</dbReference>
<dbReference type="GO" id="GO:0000976">
    <property type="term" value="F:transcription cis-regulatory region binding"/>
    <property type="evidence" value="ECO:0007669"/>
    <property type="project" value="TreeGrafter"/>
</dbReference>
<dbReference type="PANTHER" id="PTHR34701">
    <property type="entry name" value="TRANSCRIPTIONAL REGULATOR MRAZ"/>
    <property type="match status" value="1"/>
</dbReference>
<evidence type="ECO:0000256" key="6">
    <source>
        <dbReference type="ARBA" id="ARBA00023163"/>
    </source>
</evidence>
<accession>A0A5N0T4J2</accession>
<evidence type="ECO:0000256" key="2">
    <source>
        <dbReference type="ARBA" id="ARBA00022490"/>
    </source>
</evidence>
<dbReference type="NCBIfam" id="TIGR00242">
    <property type="entry name" value="division/cell wall cluster transcriptional repressor MraZ"/>
    <property type="match status" value="1"/>
</dbReference>
<dbReference type="InterPro" id="IPR007159">
    <property type="entry name" value="SpoVT-AbrB_dom"/>
</dbReference>
<dbReference type="GO" id="GO:0009295">
    <property type="term" value="C:nucleoid"/>
    <property type="evidence" value="ECO:0007669"/>
    <property type="project" value="UniProtKB-SubCell"/>
</dbReference>
<keyword evidence="10" id="KW-1185">Reference proteome</keyword>
<dbReference type="InterPro" id="IPR020603">
    <property type="entry name" value="MraZ_dom"/>
</dbReference>
<keyword evidence="5 7" id="KW-0238">DNA-binding</keyword>
<organism evidence="9 10">
    <name type="scientific">Marinihelvus fidelis</name>
    <dbReference type="NCBI Taxonomy" id="2613842"/>
    <lineage>
        <taxon>Bacteria</taxon>
        <taxon>Pseudomonadati</taxon>
        <taxon>Pseudomonadota</taxon>
        <taxon>Gammaproteobacteria</taxon>
        <taxon>Chromatiales</taxon>
        <taxon>Wenzhouxiangellaceae</taxon>
        <taxon>Marinihelvus</taxon>
    </lineage>
</organism>
<dbReference type="CDD" id="cd16320">
    <property type="entry name" value="MraZ_N"/>
    <property type="match status" value="1"/>
</dbReference>
<keyword evidence="3" id="KW-0677">Repeat</keyword>
<dbReference type="GO" id="GO:2000143">
    <property type="term" value="P:negative regulation of DNA-templated transcription initiation"/>
    <property type="evidence" value="ECO:0007669"/>
    <property type="project" value="TreeGrafter"/>
</dbReference>
<evidence type="ECO:0000256" key="3">
    <source>
        <dbReference type="ARBA" id="ARBA00022737"/>
    </source>
</evidence>
<proteinExistence type="inferred from homology"/>
<evidence type="ECO:0000313" key="9">
    <source>
        <dbReference type="EMBL" id="KAA9129718.1"/>
    </source>
</evidence>
<dbReference type="EMBL" id="VYXP01000012">
    <property type="protein sequence ID" value="KAA9129718.1"/>
    <property type="molecule type" value="Genomic_DNA"/>
</dbReference>
<keyword evidence="2 7" id="KW-0963">Cytoplasm</keyword>
<dbReference type="InterPro" id="IPR003444">
    <property type="entry name" value="MraZ"/>
</dbReference>